<evidence type="ECO:0000259" key="4">
    <source>
        <dbReference type="Pfam" id="PF16403"/>
    </source>
</evidence>
<name>A0A3E0UKU1_9GAMM</name>
<dbReference type="Gene3D" id="2.60.40.10">
    <property type="entry name" value="Immunoglobulins"/>
    <property type="match status" value="1"/>
</dbReference>
<dbReference type="InterPro" id="IPR013783">
    <property type="entry name" value="Ig-like_fold"/>
</dbReference>
<dbReference type="EMBL" id="QUOV01000001">
    <property type="protein sequence ID" value="REL36885.1"/>
    <property type="molecule type" value="Genomic_DNA"/>
</dbReference>
<reference evidence="5 6" key="1">
    <citation type="submission" date="2018-08" db="EMBL/GenBank/DDBJ databases">
        <title>Thalassotalea euphylliae genome.</title>
        <authorList>
            <person name="Summers S."/>
            <person name="Rice S.A."/>
            <person name="Freckelton M.L."/>
            <person name="Nedved B.T."/>
            <person name="Hadfield M.G."/>
        </authorList>
    </citation>
    <scope>NUCLEOTIDE SEQUENCE [LARGE SCALE GENOMIC DNA]</scope>
    <source>
        <strain evidence="5 6">H2</strain>
    </source>
</reference>
<proteinExistence type="predicted"/>
<dbReference type="SUPFAM" id="SSF53474">
    <property type="entry name" value="alpha/beta-Hydrolases"/>
    <property type="match status" value="1"/>
</dbReference>
<evidence type="ECO:0000313" key="5">
    <source>
        <dbReference type="EMBL" id="REL36885.1"/>
    </source>
</evidence>
<dbReference type="InterPro" id="IPR032179">
    <property type="entry name" value="Cry22Aa_Ig-like"/>
</dbReference>
<organism evidence="5 6">
    <name type="scientific">Thalassotalea euphylliae</name>
    <dbReference type="NCBI Taxonomy" id="1655234"/>
    <lineage>
        <taxon>Bacteria</taxon>
        <taxon>Pseudomonadati</taxon>
        <taxon>Pseudomonadota</taxon>
        <taxon>Gammaproteobacteria</taxon>
        <taxon>Alteromonadales</taxon>
        <taxon>Colwelliaceae</taxon>
        <taxon>Thalassotalea</taxon>
    </lineage>
</organism>
<feature type="domain" description="Pesticidal crystal protein Cry22Aa Ig-like" evidence="4">
    <location>
        <begin position="118"/>
        <end position="189"/>
    </location>
</feature>
<evidence type="ECO:0000256" key="2">
    <source>
        <dbReference type="ARBA" id="ARBA00022801"/>
    </source>
</evidence>
<protein>
    <submittedName>
        <fullName evidence="5">DUF5011 domain-containing protein</fullName>
    </submittedName>
</protein>
<sequence length="453" mass="50347">MAYNDTAVNHYKQAASQPILSLNQRDCYFLLASNKNNKVVKMMVLTKTSLPEQASLKRLLGAITVLIVTLLLSSCGGSQVRPCERNIDDCLVEIPPPVEVWWDAPLPDFSDNPDRPVISLLGERTQVFSVGEFYLEEGALAADEQDGDISEQIIITGDVDTSRVGDYLVRYAVTDSDGQAAIEQARVIRVIDNNAQHLTRRPLGTTAANFGYFEHLPTNYGEQVQQKPPLLIYLHGSGGNLEFTTDTDPVTSLDAVLENYGVPRLIDDREWNNDLPFVVVAPHLGTIPGVGFKDRLDAFVDYAIHTYDIDVNRVYLTGWSSGGYLSSAYAVDFPEKIAAIAPIASGLATEIEDLPDDFCNIEQVPVWLFHGTGDQITPFVRSIRAYNAIVDLCQPRVIPKLSLILQARHHIHHAVYDLSALVGGSQEATYDPRYEPYDEDIFQWLLSHSLLDR</sequence>
<evidence type="ECO:0000256" key="1">
    <source>
        <dbReference type="ARBA" id="ARBA00022729"/>
    </source>
</evidence>
<dbReference type="InterPro" id="IPR003140">
    <property type="entry name" value="PLipase/COase/thioEstase"/>
</dbReference>
<dbReference type="Pfam" id="PF02230">
    <property type="entry name" value="Abhydrolase_2"/>
    <property type="match status" value="1"/>
</dbReference>
<gene>
    <name evidence="5" type="ORF">DXX92_17075</name>
</gene>
<evidence type="ECO:0000313" key="6">
    <source>
        <dbReference type="Proteomes" id="UP000256999"/>
    </source>
</evidence>
<keyword evidence="2" id="KW-0378">Hydrolase</keyword>
<dbReference type="AlphaFoldDB" id="A0A3E0UKU1"/>
<accession>A0A3E0UKU1</accession>
<feature type="domain" description="Phospholipase/carboxylesterase/thioesterase" evidence="3">
    <location>
        <begin position="296"/>
        <end position="396"/>
    </location>
</feature>
<dbReference type="Gene3D" id="3.40.50.1820">
    <property type="entry name" value="alpha/beta hydrolase"/>
    <property type="match status" value="1"/>
</dbReference>
<dbReference type="InterPro" id="IPR050955">
    <property type="entry name" value="Plant_Biomass_Hydrol_Est"/>
</dbReference>
<dbReference type="PANTHER" id="PTHR43037">
    <property type="entry name" value="UNNAMED PRODUCT-RELATED"/>
    <property type="match status" value="1"/>
</dbReference>
<comment type="caution">
    <text evidence="5">The sequence shown here is derived from an EMBL/GenBank/DDBJ whole genome shotgun (WGS) entry which is preliminary data.</text>
</comment>
<keyword evidence="1" id="KW-0732">Signal</keyword>
<evidence type="ECO:0000259" key="3">
    <source>
        <dbReference type="Pfam" id="PF02230"/>
    </source>
</evidence>
<dbReference type="PANTHER" id="PTHR43037:SF5">
    <property type="entry name" value="FERULOYL ESTERASE"/>
    <property type="match status" value="1"/>
</dbReference>
<dbReference type="Proteomes" id="UP000256999">
    <property type="component" value="Unassembled WGS sequence"/>
</dbReference>
<dbReference type="Pfam" id="PF16403">
    <property type="entry name" value="Bact_surface_Ig-like"/>
    <property type="match status" value="1"/>
</dbReference>
<dbReference type="InterPro" id="IPR029058">
    <property type="entry name" value="AB_hydrolase_fold"/>
</dbReference>
<dbReference type="GO" id="GO:0016787">
    <property type="term" value="F:hydrolase activity"/>
    <property type="evidence" value="ECO:0007669"/>
    <property type="project" value="UniProtKB-KW"/>
</dbReference>